<reference evidence="3" key="1">
    <citation type="submission" date="2016-10" db="EMBL/GenBank/DDBJ databases">
        <authorList>
            <person name="Varghese N."/>
            <person name="Submissions S."/>
        </authorList>
    </citation>
    <scope>NUCLEOTIDE SEQUENCE [LARGE SCALE GENOMIC DNA]</scope>
    <source>
        <strain evidence="3">DSM 44993</strain>
    </source>
</reference>
<sequence>MREWLRVTRERTGRTQTVTAEIAGLSPSYLSAIECGREAPPVTRPLRRLVWLADALQVPRGELRCSGRWRNTNG</sequence>
<dbReference type="Gene3D" id="1.10.260.40">
    <property type="entry name" value="lambda repressor-like DNA-binding domains"/>
    <property type="match status" value="1"/>
</dbReference>
<dbReference type="GO" id="GO:0003677">
    <property type="term" value="F:DNA binding"/>
    <property type="evidence" value="ECO:0007669"/>
    <property type="project" value="InterPro"/>
</dbReference>
<gene>
    <name evidence="2" type="ORF">SAMN04489732_101461</name>
</gene>
<accession>A0A1H8QRJ3</accession>
<keyword evidence="3" id="KW-1185">Reference proteome</keyword>
<protein>
    <submittedName>
        <fullName evidence="2">Helix-turn-helix domain-containing protein</fullName>
    </submittedName>
</protein>
<dbReference type="Pfam" id="PF13560">
    <property type="entry name" value="HTH_31"/>
    <property type="match status" value="1"/>
</dbReference>
<dbReference type="PROSITE" id="PS50943">
    <property type="entry name" value="HTH_CROC1"/>
    <property type="match status" value="1"/>
</dbReference>
<dbReference type="SMART" id="SM00530">
    <property type="entry name" value="HTH_XRE"/>
    <property type="match status" value="1"/>
</dbReference>
<proteinExistence type="predicted"/>
<dbReference type="CDD" id="cd00093">
    <property type="entry name" value="HTH_XRE"/>
    <property type="match status" value="1"/>
</dbReference>
<name>A0A1H8QRJ3_9PSEU</name>
<dbReference type="STRING" id="394193.SAMN04489732_101461"/>
<organism evidence="2 3">
    <name type="scientific">Amycolatopsis saalfeldensis</name>
    <dbReference type="NCBI Taxonomy" id="394193"/>
    <lineage>
        <taxon>Bacteria</taxon>
        <taxon>Bacillati</taxon>
        <taxon>Actinomycetota</taxon>
        <taxon>Actinomycetes</taxon>
        <taxon>Pseudonocardiales</taxon>
        <taxon>Pseudonocardiaceae</taxon>
        <taxon>Amycolatopsis</taxon>
    </lineage>
</organism>
<feature type="domain" description="HTH cro/C1-type" evidence="1">
    <location>
        <begin position="5"/>
        <end position="63"/>
    </location>
</feature>
<dbReference type="AlphaFoldDB" id="A0A1H8QRJ3"/>
<dbReference type="Proteomes" id="UP000198582">
    <property type="component" value="Unassembled WGS sequence"/>
</dbReference>
<evidence type="ECO:0000313" key="3">
    <source>
        <dbReference type="Proteomes" id="UP000198582"/>
    </source>
</evidence>
<dbReference type="EMBL" id="FOEF01000001">
    <property type="protein sequence ID" value="SEO56850.1"/>
    <property type="molecule type" value="Genomic_DNA"/>
</dbReference>
<evidence type="ECO:0000313" key="2">
    <source>
        <dbReference type="EMBL" id="SEO56850.1"/>
    </source>
</evidence>
<dbReference type="InterPro" id="IPR001387">
    <property type="entry name" value="Cro/C1-type_HTH"/>
</dbReference>
<evidence type="ECO:0000259" key="1">
    <source>
        <dbReference type="PROSITE" id="PS50943"/>
    </source>
</evidence>
<dbReference type="SUPFAM" id="SSF47413">
    <property type="entry name" value="lambda repressor-like DNA-binding domains"/>
    <property type="match status" value="1"/>
</dbReference>
<dbReference type="InterPro" id="IPR010982">
    <property type="entry name" value="Lambda_DNA-bd_dom_sf"/>
</dbReference>